<evidence type="ECO:0000256" key="17">
    <source>
        <dbReference type="ARBA" id="ARBA00043739"/>
    </source>
</evidence>
<evidence type="ECO:0000313" key="27">
    <source>
        <dbReference type="EMBL" id="KAG7492701.1"/>
    </source>
</evidence>
<comment type="similarity">
    <text evidence="2">Belongs to the histidine acid phosphatase family. MINPP1 subfamily.</text>
</comment>
<comment type="catalytic activity">
    <reaction evidence="23">
        <text>1D-myo-inositol 1,4,5,6-tetrakisphosphate + H2O = 1D-myo-inositol 1,4,5-trisphosphate + phosphate</text>
        <dbReference type="Rhea" id="RHEA:77147"/>
        <dbReference type="ChEBI" id="CHEBI:15377"/>
        <dbReference type="ChEBI" id="CHEBI:43474"/>
        <dbReference type="ChEBI" id="CHEBI:57627"/>
        <dbReference type="ChEBI" id="CHEBI:203600"/>
    </reaction>
    <physiologicalReaction direction="left-to-right" evidence="23">
        <dbReference type="Rhea" id="RHEA:77148"/>
    </physiologicalReaction>
</comment>
<reference evidence="27" key="1">
    <citation type="submission" date="2021-01" db="EMBL/GenBank/DDBJ databases">
        <authorList>
            <person name="Zahm M."/>
            <person name="Roques C."/>
            <person name="Cabau C."/>
            <person name="Klopp C."/>
            <person name="Donnadieu C."/>
            <person name="Jouanno E."/>
            <person name="Lampietro C."/>
            <person name="Louis A."/>
            <person name="Herpin A."/>
            <person name="Echchiki A."/>
            <person name="Berthelot C."/>
            <person name="Parey E."/>
            <person name="Roest-Crollius H."/>
            <person name="Braasch I."/>
            <person name="Postlethwait J."/>
            <person name="Bobe J."/>
            <person name="Montfort J."/>
            <person name="Bouchez O."/>
            <person name="Begum T."/>
            <person name="Mejri S."/>
            <person name="Adams A."/>
            <person name="Chen W.-J."/>
            <person name="Guiguen Y."/>
        </authorList>
    </citation>
    <scope>NUCLEOTIDE SEQUENCE</scope>
    <source>
        <strain evidence="27">YG-15Mar2019-1</strain>
        <tissue evidence="27">Brain</tissue>
    </source>
</reference>
<evidence type="ECO:0000256" key="8">
    <source>
        <dbReference type="ARBA" id="ARBA00022801"/>
    </source>
</evidence>
<evidence type="ECO:0000256" key="6">
    <source>
        <dbReference type="ARBA" id="ARBA00022475"/>
    </source>
</evidence>
<keyword evidence="10" id="KW-0325">Glycoprotein</keyword>
<evidence type="ECO:0000256" key="14">
    <source>
        <dbReference type="ARBA" id="ARBA00043674"/>
    </source>
</evidence>
<dbReference type="PIRSF" id="PIRSF000894">
    <property type="entry name" value="Acid_phosphatase"/>
    <property type="match status" value="1"/>
</dbReference>
<dbReference type="EC" id="3.1.3.62" evidence="4"/>
<evidence type="ECO:0000256" key="16">
    <source>
        <dbReference type="ARBA" id="ARBA00043733"/>
    </source>
</evidence>
<evidence type="ECO:0000256" key="18">
    <source>
        <dbReference type="ARBA" id="ARBA00043746"/>
    </source>
</evidence>
<evidence type="ECO:0000256" key="3">
    <source>
        <dbReference type="ARBA" id="ARBA00012976"/>
    </source>
</evidence>
<evidence type="ECO:0000256" key="21">
    <source>
        <dbReference type="ARBA" id="ARBA00043762"/>
    </source>
</evidence>
<evidence type="ECO:0000256" key="15">
    <source>
        <dbReference type="ARBA" id="ARBA00043691"/>
    </source>
</evidence>
<comment type="catalytic activity">
    <reaction evidence="13">
        <text>1D-myo-inositol 1,2,4,5,6-pentakisphosphate + H2O = 1D-myo-inositol 1,2,5,6-tetrakisphosphate + phosphate</text>
        <dbReference type="Rhea" id="RHEA:77115"/>
        <dbReference type="ChEBI" id="CHEBI:15377"/>
        <dbReference type="ChEBI" id="CHEBI:43474"/>
        <dbReference type="ChEBI" id="CHEBI:57798"/>
        <dbReference type="ChEBI" id="CHEBI:195535"/>
        <dbReference type="EC" id="3.1.3.62"/>
    </reaction>
    <physiologicalReaction direction="left-to-right" evidence="13">
        <dbReference type="Rhea" id="RHEA:77116"/>
    </physiologicalReaction>
</comment>
<evidence type="ECO:0000256" key="23">
    <source>
        <dbReference type="ARBA" id="ARBA00043829"/>
    </source>
</evidence>
<gene>
    <name evidence="27" type="ORF">MATL_G00017580</name>
</gene>
<comment type="caution">
    <text evidence="27">The sequence shown here is derived from an EMBL/GenBank/DDBJ whole genome shotgun (WGS) entry which is preliminary data.</text>
</comment>
<dbReference type="GO" id="GO:0052745">
    <property type="term" value="F:inositol phosphate phosphatase activity"/>
    <property type="evidence" value="ECO:0007669"/>
    <property type="project" value="TreeGrafter"/>
</dbReference>
<dbReference type="InterPro" id="IPR029033">
    <property type="entry name" value="His_PPase_superfam"/>
</dbReference>
<evidence type="ECO:0000256" key="1">
    <source>
        <dbReference type="ARBA" id="ARBA00004236"/>
    </source>
</evidence>
<name>A0A9D3TEI7_MEGAT</name>
<evidence type="ECO:0000256" key="5">
    <source>
        <dbReference type="ARBA" id="ARBA00018097"/>
    </source>
</evidence>
<comment type="catalytic activity">
    <reaction evidence="21">
        <text>1D-myo-inositol 1,3,4,5,6-pentakisphosphate + H2O = 1D-myo-inositol 1,4,5,6-tetrakisphosphate + phosphate</text>
        <dbReference type="Rhea" id="RHEA:77143"/>
        <dbReference type="ChEBI" id="CHEBI:15377"/>
        <dbReference type="ChEBI" id="CHEBI:43474"/>
        <dbReference type="ChEBI" id="CHEBI:57627"/>
        <dbReference type="ChEBI" id="CHEBI:57733"/>
    </reaction>
    <physiologicalReaction direction="left-to-right" evidence="21">
        <dbReference type="Rhea" id="RHEA:77144"/>
    </physiologicalReaction>
</comment>
<comment type="catalytic activity">
    <reaction evidence="22">
        <text>1D-myo-inositol 2,3-bisphosphate + H2O = 1D-myo-inositol 2-phosphate + phosphate</text>
        <dbReference type="Rhea" id="RHEA:77139"/>
        <dbReference type="ChEBI" id="CHEBI:15377"/>
        <dbReference type="ChEBI" id="CHEBI:43474"/>
        <dbReference type="ChEBI" id="CHEBI:84142"/>
        <dbReference type="ChEBI" id="CHEBI:195538"/>
    </reaction>
    <physiologicalReaction direction="left-to-right" evidence="22">
        <dbReference type="Rhea" id="RHEA:77140"/>
    </physiologicalReaction>
</comment>
<comment type="catalytic activity">
    <reaction evidence="19">
        <text>1D-myo-inositol 1,2,6-trisphosphate + H2O = 1D-myo-inositol 1,2-bisphosphate + phosphate</text>
        <dbReference type="Rhea" id="RHEA:77131"/>
        <dbReference type="ChEBI" id="CHEBI:15377"/>
        <dbReference type="ChEBI" id="CHEBI:43474"/>
        <dbReference type="ChEBI" id="CHEBI:195537"/>
        <dbReference type="ChEBI" id="CHEBI:195539"/>
        <dbReference type="EC" id="3.1.3.62"/>
    </reaction>
    <physiologicalReaction direction="left-to-right" evidence="19">
        <dbReference type="Rhea" id="RHEA:77132"/>
    </physiologicalReaction>
</comment>
<evidence type="ECO:0000256" key="25">
    <source>
        <dbReference type="PIRSR" id="PIRSR000894-2"/>
    </source>
</evidence>
<comment type="catalytic activity">
    <reaction evidence="15">
        <text>1D-myo-inositol hexakisphosphate + H2O = 1D-myo-inositol 1,2,4,5,6-pentakisphosphate + phosphate</text>
        <dbReference type="Rhea" id="RHEA:16989"/>
        <dbReference type="ChEBI" id="CHEBI:15377"/>
        <dbReference type="ChEBI" id="CHEBI:43474"/>
        <dbReference type="ChEBI" id="CHEBI:57798"/>
        <dbReference type="ChEBI" id="CHEBI:58130"/>
        <dbReference type="EC" id="3.1.3.62"/>
    </reaction>
    <physiologicalReaction direction="left-to-right" evidence="15">
        <dbReference type="Rhea" id="RHEA:16990"/>
    </physiologicalReaction>
</comment>
<evidence type="ECO:0000256" key="9">
    <source>
        <dbReference type="ARBA" id="ARBA00023136"/>
    </source>
</evidence>
<evidence type="ECO:0000256" key="24">
    <source>
        <dbReference type="ARBA" id="ARBA00043832"/>
    </source>
</evidence>
<dbReference type="PANTHER" id="PTHR20963">
    <property type="entry name" value="MULTIPLE INOSITOL POLYPHOSPHATE PHOSPHATASE-RELATED"/>
    <property type="match status" value="1"/>
</dbReference>
<feature type="disulfide bond" evidence="25">
    <location>
        <begin position="273"/>
        <end position="287"/>
    </location>
</feature>
<dbReference type="CDD" id="cd07061">
    <property type="entry name" value="HP_HAP_like"/>
    <property type="match status" value="1"/>
</dbReference>
<evidence type="ECO:0000256" key="13">
    <source>
        <dbReference type="ARBA" id="ARBA00043671"/>
    </source>
</evidence>
<comment type="catalytic activity">
    <reaction evidence="24">
        <text>(2R)-2,3-bisphosphoglycerate + H2O = (2R)-2-phosphoglycerate + phosphate</text>
        <dbReference type="Rhea" id="RHEA:27381"/>
        <dbReference type="ChEBI" id="CHEBI:15377"/>
        <dbReference type="ChEBI" id="CHEBI:43474"/>
        <dbReference type="ChEBI" id="CHEBI:58248"/>
        <dbReference type="ChEBI" id="CHEBI:58289"/>
        <dbReference type="EC" id="3.1.3.80"/>
    </reaction>
    <physiologicalReaction direction="left-to-right" evidence="24">
        <dbReference type="Rhea" id="RHEA:27382"/>
    </physiologicalReaction>
</comment>
<evidence type="ECO:0000313" key="28">
    <source>
        <dbReference type="Proteomes" id="UP001046870"/>
    </source>
</evidence>
<comment type="catalytic activity">
    <reaction evidence="12">
        <text>1D-myo-inositol 1,2,5,6-tetrakisphosphate + H2O = 1D-myo-inositol 1,2,6-trisphosphate + phosphate</text>
        <dbReference type="Rhea" id="RHEA:77119"/>
        <dbReference type="ChEBI" id="CHEBI:15377"/>
        <dbReference type="ChEBI" id="CHEBI:43474"/>
        <dbReference type="ChEBI" id="CHEBI:195535"/>
        <dbReference type="ChEBI" id="CHEBI:195537"/>
        <dbReference type="EC" id="3.1.3.62"/>
    </reaction>
    <physiologicalReaction direction="left-to-right" evidence="12">
        <dbReference type="Rhea" id="RHEA:77120"/>
    </physiologicalReaction>
</comment>
<dbReference type="GO" id="GO:0005886">
    <property type="term" value="C:plasma membrane"/>
    <property type="evidence" value="ECO:0007669"/>
    <property type="project" value="UniProtKB-SubCell"/>
</dbReference>
<keyword evidence="28" id="KW-1185">Reference proteome</keyword>
<dbReference type="OrthoDB" id="6509975at2759"/>
<comment type="catalytic activity">
    <reaction evidence="18">
        <text>1D-myo-inositol hexakisphosphate + H2O = 1D-myo-inositol 1,2,3,5,6-pentakisphosphate + phosphate</text>
        <dbReference type="Rhea" id="RHEA:20960"/>
        <dbReference type="ChEBI" id="CHEBI:15377"/>
        <dbReference type="ChEBI" id="CHEBI:43474"/>
        <dbReference type="ChEBI" id="CHEBI:58130"/>
        <dbReference type="ChEBI" id="CHEBI:58747"/>
    </reaction>
    <physiologicalReaction direction="left-to-right" evidence="18">
        <dbReference type="Rhea" id="RHEA:20961"/>
    </physiologicalReaction>
</comment>
<evidence type="ECO:0000256" key="10">
    <source>
        <dbReference type="ARBA" id="ARBA00023180"/>
    </source>
</evidence>
<comment type="catalytic activity">
    <reaction evidence="17">
        <text>1D-myo-inositol 1,2,3,6-tetrakisphosphate + H2O = 1D-myo-inositol 1,2,3-trisphosphate + phosphate</text>
        <dbReference type="Rhea" id="RHEA:77123"/>
        <dbReference type="ChEBI" id="CHEBI:15377"/>
        <dbReference type="ChEBI" id="CHEBI:43474"/>
        <dbReference type="ChEBI" id="CHEBI:195534"/>
        <dbReference type="ChEBI" id="CHEBI:195536"/>
    </reaction>
    <physiologicalReaction direction="left-to-right" evidence="17">
        <dbReference type="Rhea" id="RHEA:77124"/>
    </physiologicalReaction>
</comment>
<evidence type="ECO:0000256" key="12">
    <source>
        <dbReference type="ARBA" id="ARBA00043668"/>
    </source>
</evidence>
<dbReference type="Pfam" id="PF00328">
    <property type="entry name" value="His_Phos_2"/>
    <property type="match status" value="1"/>
</dbReference>
<feature type="signal peptide" evidence="26">
    <location>
        <begin position="1"/>
        <end position="27"/>
    </location>
</feature>
<sequence length="466" mass="54040">MLQLVSNRGFVLTAFSFALVRVSYCSTENIQVVYPKIPAIAEYFGTKGRYEEVNPHLIDDILAVNKTLLKPPSVGCSPIHLTAIIRHGTRYPTRKNVKKIRHLYDLVTKEAMNNKKWLHEIKTQWKMWYTEDMDGQIVAKGRDDHRHLAVRLATSFPSLISEENIRSNRIKFITSSKHRCVDSVIAFKEGLLNFWECKDVELIHEVDDMLMRFFDKCRRFIEDVENNKTALKEVDLFKTTAEMKRVQIKMADRLQLPYSHVTPDLVEAAFYLCSYEFAIKSVNSPWCNLFDEMDAKVLEYANDLKQYWKRGYGHDINRKSSCTLFHDVFGRLDRTANEIRFGHVTEAVTVQVGHAETILPLLSLMGFFKDETPLTSENYAKQQGRSFRTSHIVPYAANLVFVLYDCREGLRLQFLLNEKPLTFPNISQSAPLYETVREHYKDLLEGCNFEEECEVPRASCSKCSEL</sequence>
<dbReference type="FunFam" id="3.40.50.1240:FF:000014">
    <property type="entry name" value="Multiple inositol polyphosphate phosphatase 1"/>
    <property type="match status" value="1"/>
</dbReference>
<keyword evidence="9" id="KW-0472">Membrane</keyword>
<feature type="disulfide bond" evidence="25">
    <location>
        <begin position="76"/>
        <end position="406"/>
    </location>
</feature>
<comment type="catalytic activity">
    <reaction evidence="20">
        <text>1D-myo-inositol 1,2,3,5,6-pentakisphosphate + H2O = 1D-myo-inositol 1,2,3,6-tetrakisphosphate + phosphate</text>
        <dbReference type="Rhea" id="RHEA:77111"/>
        <dbReference type="ChEBI" id="CHEBI:15377"/>
        <dbReference type="ChEBI" id="CHEBI:43474"/>
        <dbReference type="ChEBI" id="CHEBI:58747"/>
        <dbReference type="ChEBI" id="CHEBI:195534"/>
    </reaction>
    <physiologicalReaction direction="left-to-right" evidence="20">
        <dbReference type="Rhea" id="RHEA:77112"/>
    </physiologicalReaction>
</comment>
<dbReference type="Gene3D" id="3.40.50.1240">
    <property type="entry name" value="Phosphoglycerate mutase-like"/>
    <property type="match status" value="1"/>
</dbReference>
<dbReference type="InterPro" id="IPR000560">
    <property type="entry name" value="His_Pase_clade-2"/>
</dbReference>
<comment type="catalytic activity">
    <reaction evidence="16">
        <text>1D-myo-inositol 1,2,3-trisphosphate + H2O = 1D-myo-inositol 2,3-bisphosphate + phosphate</text>
        <dbReference type="Rhea" id="RHEA:77127"/>
        <dbReference type="ChEBI" id="CHEBI:15377"/>
        <dbReference type="ChEBI" id="CHEBI:43474"/>
        <dbReference type="ChEBI" id="CHEBI:195536"/>
        <dbReference type="ChEBI" id="CHEBI:195538"/>
    </reaction>
    <physiologicalReaction direction="left-to-right" evidence="16">
        <dbReference type="Rhea" id="RHEA:77128"/>
    </physiologicalReaction>
</comment>
<evidence type="ECO:0000256" key="11">
    <source>
        <dbReference type="ARBA" id="ARBA00031642"/>
    </source>
</evidence>
<evidence type="ECO:0000256" key="2">
    <source>
        <dbReference type="ARBA" id="ARBA00008422"/>
    </source>
</evidence>
<feature type="chain" id="PRO_5038452442" description="Multiple inositol polyphosphate phosphatase 1" evidence="26">
    <location>
        <begin position="28"/>
        <end position="466"/>
    </location>
</feature>
<proteinExistence type="inferred from homology"/>
<evidence type="ECO:0000256" key="7">
    <source>
        <dbReference type="ARBA" id="ARBA00022729"/>
    </source>
</evidence>
<dbReference type="EC" id="3.1.3.80" evidence="3"/>
<keyword evidence="6" id="KW-1003">Cell membrane</keyword>
<dbReference type="SUPFAM" id="SSF53254">
    <property type="entry name" value="Phosphoglycerate mutase-like"/>
    <property type="match status" value="1"/>
</dbReference>
<comment type="subcellular location">
    <subcellularLocation>
        <location evidence="1">Cell membrane</location>
    </subcellularLocation>
</comment>
<evidence type="ECO:0000256" key="26">
    <source>
        <dbReference type="SAM" id="SignalP"/>
    </source>
</evidence>
<dbReference type="Proteomes" id="UP001046870">
    <property type="component" value="Chromosome 1"/>
</dbReference>
<dbReference type="EMBL" id="JAFDVH010000001">
    <property type="protein sequence ID" value="KAG7492701.1"/>
    <property type="molecule type" value="Genomic_DNA"/>
</dbReference>
<evidence type="ECO:0000256" key="22">
    <source>
        <dbReference type="ARBA" id="ARBA00043801"/>
    </source>
</evidence>
<dbReference type="AlphaFoldDB" id="A0A9D3TEI7"/>
<keyword evidence="7 26" id="KW-0732">Signal</keyword>
<keyword evidence="8" id="KW-0378">Hydrolase</keyword>
<keyword evidence="25" id="KW-1015">Disulfide bond</keyword>
<dbReference type="GO" id="GO:0003993">
    <property type="term" value="F:acid phosphatase activity"/>
    <property type="evidence" value="ECO:0007669"/>
    <property type="project" value="TreeGrafter"/>
</dbReference>
<protein>
    <recommendedName>
        <fullName evidence="5">Multiple inositol polyphosphate phosphatase 1</fullName>
        <ecNumber evidence="4">3.1.3.62</ecNumber>
        <ecNumber evidence="3">3.1.3.80</ecNumber>
    </recommendedName>
    <alternativeName>
        <fullName evidence="11">2,3-bisphosphoglycerate 3-phosphatase</fullName>
    </alternativeName>
</protein>
<evidence type="ECO:0000256" key="4">
    <source>
        <dbReference type="ARBA" id="ARBA00013040"/>
    </source>
</evidence>
<comment type="catalytic activity">
    <reaction evidence="14">
        <text>1D-myo-inositol 1,2-bisphosphate + H2O = 1D-myo-inositol 2-phosphate + phosphate</text>
        <dbReference type="Rhea" id="RHEA:77135"/>
        <dbReference type="ChEBI" id="CHEBI:15377"/>
        <dbReference type="ChEBI" id="CHEBI:43474"/>
        <dbReference type="ChEBI" id="CHEBI:84142"/>
        <dbReference type="ChEBI" id="CHEBI:195539"/>
        <dbReference type="EC" id="3.1.3.62"/>
    </reaction>
    <physiologicalReaction direction="left-to-right" evidence="14">
        <dbReference type="Rhea" id="RHEA:77136"/>
    </physiologicalReaction>
</comment>
<dbReference type="InterPro" id="IPR016274">
    <property type="entry name" value="Histidine_acid_Pase_euk"/>
</dbReference>
<accession>A0A9D3TEI7</accession>
<dbReference type="PANTHER" id="PTHR20963:SF8">
    <property type="entry name" value="MULTIPLE INOSITOL POLYPHOSPHATE PHOSPHATASE 1"/>
    <property type="match status" value="1"/>
</dbReference>
<evidence type="ECO:0000256" key="20">
    <source>
        <dbReference type="ARBA" id="ARBA00043757"/>
    </source>
</evidence>
<evidence type="ECO:0000256" key="19">
    <source>
        <dbReference type="ARBA" id="ARBA00043747"/>
    </source>
</evidence>
<organism evidence="27 28">
    <name type="scientific">Megalops atlanticus</name>
    <name type="common">Tarpon</name>
    <name type="synonym">Clupea gigantea</name>
    <dbReference type="NCBI Taxonomy" id="7932"/>
    <lineage>
        <taxon>Eukaryota</taxon>
        <taxon>Metazoa</taxon>
        <taxon>Chordata</taxon>
        <taxon>Craniata</taxon>
        <taxon>Vertebrata</taxon>
        <taxon>Euteleostomi</taxon>
        <taxon>Actinopterygii</taxon>
        <taxon>Neopterygii</taxon>
        <taxon>Teleostei</taxon>
        <taxon>Elopiformes</taxon>
        <taxon>Megalopidae</taxon>
        <taxon>Megalops</taxon>
    </lineage>
</organism>
<dbReference type="GO" id="GO:0034417">
    <property type="term" value="F:bisphosphoglycerate 3-phosphatase activity"/>
    <property type="evidence" value="ECO:0007669"/>
    <property type="project" value="UniProtKB-EC"/>
</dbReference>